<protein>
    <recommendedName>
        <fullName evidence="2">DUF6533 domain-containing protein</fullName>
    </recommendedName>
</protein>
<keyword evidence="1" id="KW-0812">Transmembrane</keyword>
<feature type="transmembrane region" description="Helical" evidence="1">
    <location>
        <begin position="86"/>
        <end position="109"/>
    </location>
</feature>
<dbReference type="EMBL" id="LVVM01002630">
    <property type="protein sequence ID" value="OJA16359.1"/>
    <property type="molecule type" value="Genomic_DNA"/>
</dbReference>
<feature type="transmembrane region" description="Helical" evidence="1">
    <location>
        <begin position="376"/>
        <end position="397"/>
    </location>
</feature>
<gene>
    <name evidence="3" type="ORF">AZE42_07979</name>
</gene>
<dbReference type="AlphaFoldDB" id="A0A1J8Q6S2"/>
<dbReference type="Pfam" id="PF20151">
    <property type="entry name" value="DUF6533"/>
    <property type="match status" value="1"/>
</dbReference>
<comment type="caution">
    <text evidence="3">The sequence shown here is derived from an EMBL/GenBank/DDBJ whole genome shotgun (WGS) entry which is preliminary data.</text>
</comment>
<keyword evidence="1" id="KW-1133">Transmembrane helix</keyword>
<feature type="transmembrane region" description="Helical" evidence="1">
    <location>
        <begin position="183"/>
        <end position="207"/>
    </location>
</feature>
<dbReference type="OrthoDB" id="2745134at2759"/>
<evidence type="ECO:0000259" key="2">
    <source>
        <dbReference type="Pfam" id="PF20151"/>
    </source>
</evidence>
<feature type="transmembrane region" description="Helical" evidence="1">
    <location>
        <begin position="139"/>
        <end position="162"/>
    </location>
</feature>
<organism evidence="3 4">
    <name type="scientific">Rhizopogon vesiculosus</name>
    <dbReference type="NCBI Taxonomy" id="180088"/>
    <lineage>
        <taxon>Eukaryota</taxon>
        <taxon>Fungi</taxon>
        <taxon>Dikarya</taxon>
        <taxon>Basidiomycota</taxon>
        <taxon>Agaricomycotina</taxon>
        <taxon>Agaricomycetes</taxon>
        <taxon>Agaricomycetidae</taxon>
        <taxon>Boletales</taxon>
        <taxon>Suillineae</taxon>
        <taxon>Rhizopogonaceae</taxon>
        <taxon>Rhizopogon</taxon>
    </lineage>
</organism>
<feature type="transmembrane region" description="Helical" evidence="1">
    <location>
        <begin position="328"/>
        <end position="355"/>
    </location>
</feature>
<evidence type="ECO:0000256" key="1">
    <source>
        <dbReference type="SAM" id="Phobius"/>
    </source>
</evidence>
<feature type="transmembrane region" description="Helical" evidence="1">
    <location>
        <begin position="12"/>
        <end position="32"/>
    </location>
</feature>
<feature type="transmembrane region" description="Helical" evidence="1">
    <location>
        <begin position="276"/>
        <end position="299"/>
    </location>
</feature>
<accession>A0A1J8Q6S2</accession>
<sequence>MAEQLDENVKNLLWNNYTSVAIFTVMSYDYLILVEKEVKYVWKRQWSMMSGLYLVVRYLGLFIALIGGCFILIWRLYAISDRSKRLLYGVLGLFLPIVALSIGTDVYLYSRPSAFSVDEVVTPIATYCVFSFNMGPMPAIYTSIPIICYDIFLVVVATANLVKHLKERRNIKIRPNTYVLLIVRCHIIYFILNLTNQVLMTILWAGVPMPVMRLSELFNDTAPFLLAPRLIISIWDTHAHGEGKFFIAELLTHADFASAVILIWRLYAISDQSKRLLYILLGLLLPIIALLIWTDVYLYSRPSSLSVNEVVTPTITYCSPSFNIGPMFAIYTSIPIICYDIILVVLAIATLVKHLRERRNIKMRPNTYVIMIVRHHIMYFVLNLTNQILQAVLWASVPTPVMSLSELFNDTAPFILAPRLIISVWDTHARETCIHVSTTFADCVCWTSPPTFDSEVELEMIALDSREDA</sequence>
<feature type="transmembrane region" description="Helical" evidence="1">
    <location>
        <begin position="245"/>
        <end position="264"/>
    </location>
</feature>
<dbReference type="Proteomes" id="UP000183567">
    <property type="component" value="Unassembled WGS sequence"/>
</dbReference>
<feature type="domain" description="DUF6533" evidence="2">
    <location>
        <begin position="17"/>
        <end position="62"/>
    </location>
</feature>
<keyword evidence="4" id="KW-1185">Reference proteome</keyword>
<name>A0A1J8Q6S2_9AGAM</name>
<proteinExistence type="predicted"/>
<feature type="transmembrane region" description="Helical" evidence="1">
    <location>
        <begin position="52"/>
        <end position="74"/>
    </location>
</feature>
<dbReference type="InterPro" id="IPR045340">
    <property type="entry name" value="DUF6533"/>
</dbReference>
<evidence type="ECO:0000313" key="3">
    <source>
        <dbReference type="EMBL" id="OJA16359.1"/>
    </source>
</evidence>
<reference evidence="3 4" key="1">
    <citation type="submission" date="2016-03" db="EMBL/GenBank/DDBJ databases">
        <title>Comparative genomics of the ectomycorrhizal sister species Rhizopogon vinicolor and Rhizopogon vesiculosus (Basidiomycota: Boletales) reveals a divergence of the mating type B locus.</title>
        <authorList>
            <person name="Mujic A.B."/>
            <person name="Kuo A."/>
            <person name="Tritt A."/>
            <person name="Lipzen A."/>
            <person name="Chen C."/>
            <person name="Johnson J."/>
            <person name="Sharma A."/>
            <person name="Barry K."/>
            <person name="Grigoriev I.V."/>
            <person name="Spatafora J.W."/>
        </authorList>
    </citation>
    <scope>NUCLEOTIDE SEQUENCE [LARGE SCALE GENOMIC DNA]</scope>
    <source>
        <strain evidence="3 4">AM-OR11-056</strain>
    </source>
</reference>
<keyword evidence="1" id="KW-0472">Membrane</keyword>
<evidence type="ECO:0000313" key="4">
    <source>
        <dbReference type="Proteomes" id="UP000183567"/>
    </source>
</evidence>